<protein>
    <recommendedName>
        <fullName evidence="10">Polymerase nucleotidyl transferase domain-containing protein</fullName>
    </recommendedName>
</protein>
<comment type="cofactor">
    <cofactor evidence="1">
        <name>Mg(2+)</name>
        <dbReference type="ChEBI" id="CHEBI:18420"/>
    </cofactor>
</comment>
<accession>A0A0F9HA26</accession>
<feature type="domain" description="Polymerase nucleotidyl transferase" evidence="10">
    <location>
        <begin position="54"/>
        <end position="134"/>
    </location>
</feature>
<evidence type="ECO:0000256" key="6">
    <source>
        <dbReference type="ARBA" id="ARBA00022741"/>
    </source>
</evidence>
<keyword evidence="4" id="KW-0548">Nucleotidyltransferase</keyword>
<comment type="caution">
    <text evidence="11">The sequence shown here is derived from an EMBL/GenBank/DDBJ whole genome shotgun (WGS) entry which is preliminary data.</text>
</comment>
<reference evidence="11" key="1">
    <citation type="journal article" date="2015" name="Nature">
        <title>Complex archaea that bridge the gap between prokaryotes and eukaryotes.</title>
        <authorList>
            <person name="Spang A."/>
            <person name="Saw J.H."/>
            <person name="Jorgensen S.L."/>
            <person name="Zaremba-Niedzwiedzka K."/>
            <person name="Martijn J."/>
            <person name="Lind A.E."/>
            <person name="van Eijk R."/>
            <person name="Schleper C."/>
            <person name="Guy L."/>
            <person name="Ettema T.J."/>
        </authorList>
    </citation>
    <scope>NUCLEOTIDE SEQUENCE</scope>
</reference>
<dbReference type="GO" id="GO:0016779">
    <property type="term" value="F:nucleotidyltransferase activity"/>
    <property type="evidence" value="ECO:0007669"/>
    <property type="project" value="UniProtKB-KW"/>
</dbReference>
<dbReference type="PANTHER" id="PTHR33571:SF19">
    <property type="entry name" value="PROTEIN ADENYLYLTRANSFERASE MJ0128-RELATED"/>
    <property type="match status" value="1"/>
</dbReference>
<evidence type="ECO:0000259" key="10">
    <source>
        <dbReference type="Pfam" id="PF01909"/>
    </source>
</evidence>
<name>A0A0F9HA26_9ZZZZ</name>
<proteinExistence type="inferred from homology"/>
<gene>
    <name evidence="11" type="ORF">LCGC14_2089250</name>
</gene>
<keyword evidence="6" id="KW-0547">Nucleotide-binding</keyword>
<dbReference type="AlphaFoldDB" id="A0A0F9HA26"/>
<dbReference type="PANTHER" id="PTHR33571">
    <property type="entry name" value="SSL8005 PROTEIN"/>
    <property type="match status" value="1"/>
</dbReference>
<dbReference type="InterPro" id="IPR052038">
    <property type="entry name" value="Type-VII_TA_antitoxin"/>
</dbReference>
<evidence type="ECO:0000256" key="5">
    <source>
        <dbReference type="ARBA" id="ARBA00022723"/>
    </source>
</evidence>
<keyword evidence="3" id="KW-0808">Transferase</keyword>
<dbReference type="InterPro" id="IPR002934">
    <property type="entry name" value="Polymerase_NTP_transf_dom"/>
</dbReference>
<dbReference type="EMBL" id="LAZR01025410">
    <property type="protein sequence ID" value="KKL72002.1"/>
    <property type="molecule type" value="Genomic_DNA"/>
</dbReference>
<evidence type="ECO:0000256" key="2">
    <source>
        <dbReference type="ARBA" id="ARBA00022649"/>
    </source>
</evidence>
<dbReference type="InterPro" id="IPR043519">
    <property type="entry name" value="NT_sf"/>
</dbReference>
<dbReference type="GO" id="GO:0046872">
    <property type="term" value="F:metal ion binding"/>
    <property type="evidence" value="ECO:0007669"/>
    <property type="project" value="UniProtKB-KW"/>
</dbReference>
<evidence type="ECO:0000256" key="3">
    <source>
        <dbReference type="ARBA" id="ARBA00022679"/>
    </source>
</evidence>
<evidence type="ECO:0000313" key="11">
    <source>
        <dbReference type="EMBL" id="KKL72002.1"/>
    </source>
</evidence>
<evidence type="ECO:0000256" key="8">
    <source>
        <dbReference type="ARBA" id="ARBA00022842"/>
    </source>
</evidence>
<dbReference type="SUPFAM" id="SSF81301">
    <property type="entry name" value="Nucleotidyltransferase"/>
    <property type="match status" value="1"/>
</dbReference>
<comment type="similarity">
    <text evidence="9">Belongs to the MntA antitoxin family.</text>
</comment>
<dbReference type="GO" id="GO:0005524">
    <property type="term" value="F:ATP binding"/>
    <property type="evidence" value="ECO:0007669"/>
    <property type="project" value="UniProtKB-KW"/>
</dbReference>
<evidence type="ECO:0000256" key="4">
    <source>
        <dbReference type="ARBA" id="ARBA00022695"/>
    </source>
</evidence>
<evidence type="ECO:0000256" key="7">
    <source>
        <dbReference type="ARBA" id="ARBA00022840"/>
    </source>
</evidence>
<keyword evidence="2" id="KW-1277">Toxin-antitoxin system</keyword>
<keyword evidence="7" id="KW-0067">ATP-binding</keyword>
<sequence length="136" mass="15308">MRQRAGAGGKSSGFRVCARNFGKAVTQDEKNDMLYKEKAMKTLDEIREILKDNKDALKEQFGVSQLGLFGSYVRGEQNPESDLDILVDFDEPVGLFELMDLNDQLEKLIGMKVDLVTRGALKPYIGKRILSEVSYL</sequence>
<dbReference type="Pfam" id="PF01909">
    <property type="entry name" value="NTP_transf_2"/>
    <property type="match status" value="1"/>
</dbReference>
<dbReference type="Gene3D" id="3.30.460.10">
    <property type="entry name" value="Beta Polymerase, domain 2"/>
    <property type="match status" value="1"/>
</dbReference>
<organism evidence="11">
    <name type="scientific">marine sediment metagenome</name>
    <dbReference type="NCBI Taxonomy" id="412755"/>
    <lineage>
        <taxon>unclassified sequences</taxon>
        <taxon>metagenomes</taxon>
        <taxon>ecological metagenomes</taxon>
    </lineage>
</organism>
<keyword evidence="5" id="KW-0479">Metal-binding</keyword>
<evidence type="ECO:0000256" key="1">
    <source>
        <dbReference type="ARBA" id="ARBA00001946"/>
    </source>
</evidence>
<evidence type="ECO:0000256" key="9">
    <source>
        <dbReference type="ARBA" id="ARBA00038276"/>
    </source>
</evidence>
<keyword evidence="8" id="KW-0460">Magnesium</keyword>
<dbReference type="CDD" id="cd05403">
    <property type="entry name" value="NT_KNTase_like"/>
    <property type="match status" value="1"/>
</dbReference>